<keyword evidence="2" id="KW-1185">Reference proteome</keyword>
<dbReference type="Pfam" id="PF06931">
    <property type="entry name" value="Adeno_E4_ORF3"/>
    <property type="match status" value="1"/>
</dbReference>
<dbReference type="Proteomes" id="UP000113783">
    <property type="component" value="Segment"/>
</dbReference>
<dbReference type="EMBL" id="AY598782">
    <property type="protein sequence ID" value="AAT84644.1"/>
    <property type="molecule type" value="Genomic_DNA"/>
</dbReference>
<evidence type="ECO:0000313" key="1">
    <source>
        <dbReference type="EMBL" id="AAT84644.1"/>
    </source>
</evidence>
<evidence type="ECO:0000313" key="2">
    <source>
        <dbReference type="Proteomes" id="UP000113783"/>
    </source>
</evidence>
<gene>
    <name evidence="1" type="primary">E4</name>
</gene>
<protein>
    <submittedName>
        <fullName evidence="1">E4 ORF3</fullName>
    </submittedName>
</protein>
<dbReference type="Gene3D" id="3.30.70.2870">
    <property type="entry name" value="Mastadenovirus E4 ORF3"/>
    <property type="match status" value="1"/>
</dbReference>
<dbReference type="InterPro" id="IPR038368">
    <property type="entry name" value="Mastadenovirus_E4/Orf3_sf"/>
</dbReference>
<dbReference type="GeneID" id="3126074"/>
<proteinExistence type="predicted"/>
<reference evidence="1 2" key="1">
    <citation type="journal article" date="2004" name="J. Gen. Virol.">
        <title>Analysis of the first complete genome sequence of an Old World monkey adenovirus reveals a lineage distinct from the six human adenovirus species.</title>
        <authorList>
            <person name="Kovacs G.M."/>
            <person name="Davison A.J."/>
            <person name="Zakhartchouk A.N."/>
            <person name="Harrach B."/>
        </authorList>
    </citation>
    <scope>NUCLEOTIDE SEQUENCE [LARGE SCALE GENOMIC DNA]</scope>
    <source>
        <strain evidence="1">ATCC VR-1449</strain>
    </source>
</reference>
<name>A0A9W3HRN9_9ADEN</name>
<sequence length="115" mass="13345">MRVCLRMNVESALSQLFGMAGMDLQGLILQIITDWKRENYLGLVDDCAAMIDPGENQSFVLLMFLNIRVEDLIPAVVNHLENRLIFDLAVMFHQETHDRCHLRDLVFEVLRDQLE</sequence>
<dbReference type="InterPro" id="IPR009699">
    <property type="entry name" value="Mastadenovirus_E4/Orf3"/>
</dbReference>
<dbReference type="RefSeq" id="YP_067934.1">
    <property type="nucleotide sequence ID" value="NC_006144.1"/>
</dbReference>
<accession>A0A9W3HRN9</accession>
<organism evidence="1 2">
    <name type="scientific">Simian adenovirus 3</name>
    <dbReference type="NCBI Taxonomy" id="38420"/>
    <lineage>
        <taxon>Viruses</taxon>
        <taxon>Varidnaviria</taxon>
        <taxon>Bamfordvirae</taxon>
        <taxon>Preplasmiviricota</taxon>
        <taxon>Polisuviricotina</taxon>
        <taxon>Pharingeaviricetes</taxon>
        <taxon>Rowavirales</taxon>
        <taxon>Adenoviridae</taxon>
        <taxon>Mastadenovirus</taxon>
        <taxon>Mastadenovirus simiae</taxon>
        <taxon>Simian mastadenovirus A</taxon>
    </lineage>
</organism>